<reference evidence="2 3" key="1">
    <citation type="submission" date="2021-03" db="EMBL/GenBank/DDBJ databases">
        <title>Genomic and phenotypic characterization of Chloracidobacterium isolates provides evidence for multiple species.</title>
        <authorList>
            <person name="Saini M.K."/>
            <person name="Costas A.M.G."/>
            <person name="Tank M."/>
            <person name="Bryant D.A."/>
        </authorList>
    </citation>
    <scope>NUCLEOTIDE SEQUENCE [LARGE SCALE GENOMIC DNA]</scope>
    <source>
        <strain evidence="2 3">N</strain>
    </source>
</reference>
<dbReference type="Proteomes" id="UP000677668">
    <property type="component" value="Chromosome 1"/>
</dbReference>
<gene>
    <name evidence="2" type="ORF">J8C05_10405</name>
</gene>
<dbReference type="RefSeq" id="WP_014100607.1">
    <property type="nucleotide sequence ID" value="NZ_CP072642.1"/>
</dbReference>
<protein>
    <submittedName>
        <fullName evidence="2">DUF5615 family PIN-like protein</fullName>
    </submittedName>
</protein>
<dbReference type="Pfam" id="PF18480">
    <property type="entry name" value="DUF5615"/>
    <property type="match status" value="1"/>
</dbReference>
<feature type="domain" description="DUF5615" evidence="1">
    <location>
        <begin position="1"/>
        <end position="103"/>
    </location>
</feature>
<sequence>MKFLADESVDRPIVERLRQEGHQVLYIAELKPGIPDDAVLNLANQETALLLTTDKDFGELVFRQRLHMHGVILIRLAGVTPVRKAELVALAVREHLSELPRSFAVIMPGIFRVRRVSE</sequence>
<dbReference type="InterPro" id="IPR041049">
    <property type="entry name" value="DUF5615"/>
</dbReference>
<dbReference type="EMBL" id="CP072642">
    <property type="protein sequence ID" value="QUV93763.1"/>
    <property type="molecule type" value="Genomic_DNA"/>
</dbReference>
<accession>A0ABX8AYH9</accession>
<evidence type="ECO:0000313" key="2">
    <source>
        <dbReference type="EMBL" id="QUV93763.1"/>
    </source>
</evidence>
<name>A0ABX8AYH9_9BACT</name>
<proteinExistence type="predicted"/>
<organism evidence="2 3">
    <name type="scientific">Chloracidobacterium sp. N</name>
    <dbReference type="NCBI Taxonomy" id="2821540"/>
    <lineage>
        <taxon>Bacteria</taxon>
        <taxon>Pseudomonadati</taxon>
        <taxon>Acidobacteriota</taxon>
        <taxon>Terriglobia</taxon>
        <taxon>Terriglobales</taxon>
        <taxon>Acidobacteriaceae</taxon>
        <taxon>Chloracidobacterium</taxon>
        <taxon>Chloracidobacterium aggregatum</taxon>
    </lineage>
</organism>
<evidence type="ECO:0000313" key="3">
    <source>
        <dbReference type="Proteomes" id="UP000677668"/>
    </source>
</evidence>
<evidence type="ECO:0000259" key="1">
    <source>
        <dbReference type="Pfam" id="PF18480"/>
    </source>
</evidence>
<keyword evidence="3" id="KW-1185">Reference proteome</keyword>